<keyword evidence="3" id="KW-1185">Reference proteome</keyword>
<keyword evidence="1" id="KW-0175">Coiled coil</keyword>
<gene>
    <name evidence="2" type="ORF">DPMN_129911</name>
</gene>
<comment type="caution">
    <text evidence="2">The sequence shown here is derived from an EMBL/GenBank/DDBJ whole genome shotgun (WGS) entry which is preliminary data.</text>
</comment>
<name>A0A9D4H3P5_DREPO</name>
<accession>A0A9D4H3P5</accession>
<evidence type="ECO:0000256" key="1">
    <source>
        <dbReference type="SAM" id="Coils"/>
    </source>
</evidence>
<organism evidence="2 3">
    <name type="scientific">Dreissena polymorpha</name>
    <name type="common">Zebra mussel</name>
    <name type="synonym">Mytilus polymorpha</name>
    <dbReference type="NCBI Taxonomy" id="45954"/>
    <lineage>
        <taxon>Eukaryota</taxon>
        <taxon>Metazoa</taxon>
        <taxon>Spiralia</taxon>
        <taxon>Lophotrochozoa</taxon>
        <taxon>Mollusca</taxon>
        <taxon>Bivalvia</taxon>
        <taxon>Autobranchia</taxon>
        <taxon>Heteroconchia</taxon>
        <taxon>Euheterodonta</taxon>
        <taxon>Imparidentia</taxon>
        <taxon>Neoheterodontei</taxon>
        <taxon>Myida</taxon>
        <taxon>Dreissenoidea</taxon>
        <taxon>Dreissenidae</taxon>
        <taxon>Dreissena</taxon>
    </lineage>
</organism>
<protein>
    <submittedName>
        <fullName evidence="2">Uncharacterized protein</fullName>
    </submittedName>
</protein>
<reference evidence="2" key="1">
    <citation type="journal article" date="2019" name="bioRxiv">
        <title>The Genome of the Zebra Mussel, Dreissena polymorpha: A Resource for Invasive Species Research.</title>
        <authorList>
            <person name="McCartney M.A."/>
            <person name="Auch B."/>
            <person name="Kono T."/>
            <person name="Mallez S."/>
            <person name="Zhang Y."/>
            <person name="Obille A."/>
            <person name="Becker A."/>
            <person name="Abrahante J.E."/>
            <person name="Garbe J."/>
            <person name="Badalamenti J.P."/>
            <person name="Herman A."/>
            <person name="Mangelson H."/>
            <person name="Liachko I."/>
            <person name="Sullivan S."/>
            <person name="Sone E.D."/>
            <person name="Koren S."/>
            <person name="Silverstein K.A.T."/>
            <person name="Beckman K.B."/>
            <person name="Gohl D.M."/>
        </authorList>
    </citation>
    <scope>NUCLEOTIDE SEQUENCE</scope>
    <source>
        <strain evidence="2">Duluth1</strain>
        <tissue evidence="2">Whole animal</tissue>
    </source>
</reference>
<feature type="coiled-coil region" evidence="1">
    <location>
        <begin position="1"/>
        <end position="49"/>
    </location>
</feature>
<evidence type="ECO:0000313" key="2">
    <source>
        <dbReference type="EMBL" id="KAH3827965.1"/>
    </source>
</evidence>
<reference evidence="2" key="2">
    <citation type="submission" date="2020-11" db="EMBL/GenBank/DDBJ databases">
        <authorList>
            <person name="McCartney M.A."/>
            <person name="Auch B."/>
            <person name="Kono T."/>
            <person name="Mallez S."/>
            <person name="Becker A."/>
            <person name="Gohl D.M."/>
            <person name="Silverstein K.A.T."/>
            <person name="Koren S."/>
            <person name="Bechman K.B."/>
            <person name="Herman A."/>
            <person name="Abrahante J.E."/>
            <person name="Garbe J."/>
        </authorList>
    </citation>
    <scope>NUCLEOTIDE SEQUENCE</scope>
    <source>
        <strain evidence="2">Duluth1</strain>
        <tissue evidence="2">Whole animal</tissue>
    </source>
</reference>
<dbReference type="AlphaFoldDB" id="A0A9D4H3P5"/>
<sequence length="129" mass="15067">MEDLIMQLDAERANVEDLRSAYQREAATREELTSERNMLKEHISQERALSDELKTELEKVQVLHGLFSPLFEAALAPSFCENKSRKLFKIVEKHWLQTFFDCFNLSGKLLEFVKILVVNFIIKSKMAIF</sequence>
<dbReference type="Proteomes" id="UP000828390">
    <property type="component" value="Unassembled WGS sequence"/>
</dbReference>
<evidence type="ECO:0000313" key="3">
    <source>
        <dbReference type="Proteomes" id="UP000828390"/>
    </source>
</evidence>
<dbReference type="EMBL" id="JAIWYP010000005">
    <property type="protein sequence ID" value="KAH3827965.1"/>
    <property type="molecule type" value="Genomic_DNA"/>
</dbReference>
<proteinExistence type="predicted"/>